<evidence type="ECO:0000313" key="3">
    <source>
        <dbReference type="EMBL" id="KNC98963.1"/>
    </source>
</evidence>
<name>A0A0L0HDW5_SPIPD</name>
<dbReference type="Pfam" id="PF02214">
    <property type="entry name" value="BTB_2"/>
    <property type="match status" value="1"/>
</dbReference>
<feature type="compositionally biased region" description="Low complexity" evidence="1">
    <location>
        <begin position="1"/>
        <end position="20"/>
    </location>
</feature>
<dbReference type="VEuPathDB" id="FungiDB:SPPG_05919"/>
<feature type="region of interest" description="Disordered" evidence="1">
    <location>
        <begin position="1"/>
        <end position="33"/>
    </location>
</feature>
<dbReference type="EMBL" id="KQ257459">
    <property type="protein sequence ID" value="KNC98963.1"/>
    <property type="molecule type" value="Genomic_DNA"/>
</dbReference>
<keyword evidence="4" id="KW-1185">Reference proteome</keyword>
<dbReference type="SUPFAM" id="SSF54695">
    <property type="entry name" value="POZ domain"/>
    <property type="match status" value="1"/>
</dbReference>
<dbReference type="eggNOG" id="KOG2723">
    <property type="taxonomic scope" value="Eukaryota"/>
</dbReference>
<dbReference type="GeneID" id="27689261"/>
<sequence>MLPSVLTRTLTPTSSPPRASNTTPRTVGVSDMSSQHTDQAWLEDAGIRLVQGAVTVNSRVFSFVREFQSQMYREVEVAESASRVRMEKEGPRGDDHVPETAEQGVDGSKGTKKREALNGAELLTLISHTITNVFVTLAILLKQSPIPSTLTQILDHTLDFLRILDAEYAIQQKLVVWGQALVRFQVWISGVFAMAVLRAVVAYQKTPPYQRPQSREPVPISPSDSPQPTPEPLPPSPTIQPTTTAVALRTRLSNLIDLSLAPSPTQTIKLSVGGIPFTTTRATLCADPESLLAQLFGNSSKGRIKCSMTDGAYFIDRDGTQFRHILNWLRGVDTITQIEDKQSLRELQTEGEYYEIRSLVELISDLLVADEQNQQHDASSSSIMKAGKAGLEKTRTKMRSYLPSSIQTLL</sequence>
<organism evidence="3 4">
    <name type="scientific">Spizellomyces punctatus (strain DAOM BR117)</name>
    <dbReference type="NCBI Taxonomy" id="645134"/>
    <lineage>
        <taxon>Eukaryota</taxon>
        <taxon>Fungi</taxon>
        <taxon>Fungi incertae sedis</taxon>
        <taxon>Chytridiomycota</taxon>
        <taxon>Chytridiomycota incertae sedis</taxon>
        <taxon>Chytridiomycetes</taxon>
        <taxon>Spizellomycetales</taxon>
        <taxon>Spizellomycetaceae</taxon>
        <taxon>Spizellomyces</taxon>
    </lineage>
</organism>
<feature type="region of interest" description="Disordered" evidence="1">
    <location>
        <begin position="208"/>
        <end position="241"/>
    </location>
</feature>
<evidence type="ECO:0000313" key="4">
    <source>
        <dbReference type="Proteomes" id="UP000053201"/>
    </source>
</evidence>
<feature type="region of interest" description="Disordered" evidence="1">
    <location>
        <begin position="82"/>
        <end position="112"/>
    </location>
</feature>
<dbReference type="OMA" id="YHRIRIS"/>
<feature type="compositionally biased region" description="Pro residues" evidence="1">
    <location>
        <begin position="225"/>
        <end position="238"/>
    </location>
</feature>
<protein>
    <recommendedName>
        <fullName evidence="2">BTB domain-containing protein</fullName>
    </recommendedName>
</protein>
<feature type="compositionally biased region" description="Polar residues" evidence="1">
    <location>
        <begin position="21"/>
        <end position="33"/>
    </location>
</feature>
<dbReference type="PANTHER" id="PTHR14499">
    <property type="entry name" value="POTASSIUM CHANNEL TETRAMERIZATION DOMAIN-CONTAINING"/>
    <property type="match status" value="1"/>
</dbReference>
<reference evidence="3 4" key="1">
    <citation type="submission" date="2009-08" db="EMBL/GenBank/DDBJ databases">
        <title>The Genome Sequence of Spizellomyces punctatus strain DAOM BR117.</title>
        <authorList>
            <consortium name="The Broad Institute Genome Sequencing Platform"/>
            <person name="Russ C."/>
            <person name="Cuomo C."/>
            <person name="Shea T."/>
            <person name="Young S.K."/>
            <person name="Zeng Q."/>
            <person name="Koehrsen M."/>
            <person name="Haas B."/>
            <person name="Borodovsky M."/>
            <person name="Guigo R."/>
            <person name="Alvarado L."/>
            <person name="Berlin A."/>
            <person name="Bochicchio J."/>
            <person name="Borenstein D."/>
            <person name="Chapman S."/>
            <person name="Chen Z."/>
            <person name="Engels R."/>
            <person name="Freedman E."/>
            <person name="Gellesch M."/>
            <person name="Goldberg J."/>
            <person name="Griggs A."/>
            <person name="Gujja S."/>
            <person name="Heiman D."/>
            <person name="Hepburn T."/>
            <person name="Howarth C."/>
            <person name="Jen D."/>
            <person name="Larson L."/>
            <person name="Lewis B."/>
            <person name="Mehta T."/>
            <person name="Park D."/>
            <person name="Pearson M."/>
            <person name="Roberts A."/>
            <person name="Saif S."/>
            <person name="Shenoy N."/>
            <person name="Sisk P."/>
            <person name="Stolte C."/>
            <person name="Sykes S."/>
            <person name="Thomson T."/>
            <person name="Walk T."/>
            <person name="White J."/>
            <person name="Yandava C."/>
            <person name="Burger G."/>
            <person name="Gray M.W."/>
            <person name="Holland P.W.H."/>
            <person name="King N."/>
            <person name="Lang F.B.F."/>
            <person name="Roger A.J."/>
            <person name="Ruiz-Trillo I."/>
            <person name="Lander E."/>
            <person name="Nusbaum C."/>
        </authorList>
    </citation>
    <scope>NUCLEOTIDE SEQUENCE [LARGE SCALE GENOMIC DNA]</scope>
    <source>
        <strain evidence="3 4">DAOM BR117</strain>
    </source>
</reference>
<proteinExistence type="predicted"/>
<feature type="domain" description="BTB" evidence="2">
    <location>
        <begin position="266"/>
        <end position="371"/>
    </location>
</feature>
<dbReference type="RefSeq" id="XP_016607003.1">
    <property type="nucleotide sequence ID" value="XM_016754127.1"/>
</dbReference>
<dbReference type="InParanoid" id="A0A0L0HDW5"/>
<dbReference type="STRING" id="645134.A0A0L0HDW5"/>
<accession>A0A0L0HDW5</accession>
<dbReference type="PANTHER" id="PTHR14499:SF136">
    <property type="entry name" value="GH08630P"/>
    <property type="match status" value="1"/>
</dbReference>
<dbReference type="Proteomes" id="UP000053201">
    <property type="component" value="Unassembled WGS sequence"/>
</dbReference>
<dbReference type="InterPro" id="IPR003131">
    <property type="entry name" value="T1-type_BTB"/>
</dbReference>
<feature type="compositionally biased region" description="Basic and acidic residues" evidence="1">
    <location>
        <begin position="82"/>
        <end position="99"/>
    </location>
</feature>
<dbReference type="AlphaFoldDB" id="A0A0L0HDW5"/>
<dbReference type="InterPro" id="IPR000210">
    <property type="entry name" value="BTB/POZ_dom"/>
</dbReference>
<evidence type="ECO:0000259" key="2">
    <source>
        <dbReference type="SMART" id="SM00225"/>
    </source>
</evidence>
<dbReference type="InterPro" id="IPR011333">
    <property type="entry name" value="SKP1/BTB/POZ_sf"/>
</dbReference>
<dbReference type="GO" id="GO:0051260">
    <property type="term" value="P:protein homooligomerization"/>
    <property type="evidence" value="ECO:0007669"/>
    <property type="project" value="InterPro"/>
</dbReference>
<gene>
    <name evidence="3" type="ORF">SPPG_05919</name>
</gene>
<evidence type="ECO:0000256" key="1">
    <source>
        <dbReference type="SAM" id="MobiDB-lite"/>
    </source>
</evidence>
<dbReference type="SMART" id="SM00225">
    <property type="entry name" value="BTB"/>
    <property type="match status" value="1"/>
</dbReference>
<dbReference type="OrthoDB" id="2414723at2759"/>
<dbReference type="Gene3D" id="3.30.710.10">
    <property type="entry name" value="Potassium Channel Kv1.1, Chain A"/>
    <property type="match status" value="1"/>
</dbReference>